<dbReference type="InterPro" id="IPR001279">
    <property type="entry name" value="Metallo-B-lactamas"/>
</dbReference>
<dbReference type="GO" id="GO:0046677">
    <property type="term" value="P:response to antibiotic"/>
    <property type="evidence" value="ECO:0007669"/>
    <property type="project" value="UniProtKB-KW"/>
</dbReference>
<evidence type="ECO:0000256" key="7">
    <source>
        <dbReference type="ARBA" id="ARBA00022723"/>
    </source>
</evidence>
<dbReference type="Gene3D" id="3.60.15.10">
    <property type="entry name" value="Ribonuclease Z/Hydroxyacylglutathione hydrolase-like"/>
    <property type="match status" value="1"/>
</dbReference>
<comment type="subunit">
    <text evidence="5">Monomer.</text>
</comment>
<dbReference type="InterPro" id="IPR047917">
    <property type="entry name" value="BcII-like_MBL-B1"/>
</dbReference>
<comment type="subcellular location">
    <subcellularLocation>
        <location evidence="3">Periplasm</location>
    </subcellularLocation>
</comment>
<evidence type="ECO:0000256" key="4">
    <source>
        <dbReference type="ARBA" id="ARBA00005250"/>
    </source>
</evidence>
<evidence type="ECO:0000256" key="14">
    <source>
        <dbReference type="ARBA" id="ARBA00034301"/>
    </source>
</evidence>
<dbReference type="InterPro" id="IPR058199">
    <property type="entry name" value="BlaB//VIM/IMP-1"/>
</dbReference>
<comment type="cofactor">
    <cofactor evidence="2">
        <name>Zn(2+)</name>
        <dbReference type="ChEBI" id="CHEBI:29105"/>
    </cofactor>
</comment>
<accession>A0A559J038</accession>
<keyword evidence="8" id="KW-0732">Signal</keyword>
<keyword evidence="10" id="KW-0378">Hydrolase</keyword>
<dbReference type="InterPro" id="IPR036866">
    <property type="entry name" value="RibonucZ/Hydroxyglut_hydro"/>
</dbReference>
<dbReference type="CDD" id="cd16304">
    <property type="entry name" value="BcII-like_MBL-B1"/>
    <property type="match status" value="1"/>
</dbReference>
<reference evidence="17 18" key="1">
    <citation type="submission" date="2019-07" db="EMBL/GenBank/DDBJ databases">
        <authorList>
            <person name="Kim J."/>
        </authorList>
    </citation>
    <scope>NUCLEOTIDE SEQUENCE [LARGE SCALE GENOMIC DNA]</scope>
    <source>
        <strain evidence="17 18">N4</strain>
    </source>
</reference>
<name>A0A559J038_9BACL</name>
<evidence type="ECO:0000256" key="3">
    <source>
        <dbReference type="ARBA" id="ARBA00004418"/>
    </source>
</evidence>
<evidence type="ECO:0000256" key="10">
    <source>
        <dbReference type="ARBA" id="ARBA00022801"/>
    </source>
</evidence>
<keyword evidence="7" id="KW-0479">Metal-binding</keyword>
<dbReference type="PANTHER" id="PTHR42951:SF4">
    <property type="entry name" value="ACYL-COENZYME A THIOESTERASE MBLAC2"/>
    <property type="match status" value="1"/>
</dbReference>
<protein>
    <recommendedName>
        <fullName evidence="6">beta-lactamase</fullName>
        <ecNumber evidence="6">3.5.2.6</ecNumber>
    </recommendedName>
</protein>
<keyword evidence="18" id="KW-1185">Reference proteome</keyword>
<dbReference type="SUPFAM" id="SSF56281">
    <property type="entry name" value="Metallo-hydrolase/oxidoreductase"/>
    <property type="match status" value="1"/>
</dbReference>
<dbReference type="GO" id="GO:0042597">
    <property type="term" value="C:periplasmic space"/>
    <property type="evidence" value="ECO:0007669"/>
    <property type="project" value="UniProtKB-SubCell"/>
</dbReference>
<dbReference type="GO" id="GO:0017001">
    <property type="term" value="P:antibiotic catabolic process"/>
    <property type="evidence" value="ECO:0007669"/>
    <property type="project" value="InterPro"/>
</dbReference>
<evidence type="ECO:0000256" key="2">
    <source>
        <dbReference type="ARBA" id="ARBA00001947"/>
    </source>
</evidence>
<gene>
    <name evidence="17" type="primary">bla</name>
    <name evidence="17" type="ORF">FPZ44_09375</name>
</gene>
<evidence type="ECO:0000256" key="8">
    <source>
        <dbReference type="ARBA" id="ARBA00022729"/>
    </source>
</evidence>
<feature type="domain" description="Metallo-beta-lactamase" evidence="16">
    <location>
        <begin position="73"/>
        <end position="244"/>
    </location>
</feature>
<dbReference type="Proteomes" id="UP000318102">
    <property type="component" value="Unassembled WGS sequence"/>
</dbReference>
<dbReference type="GO" id="GO:0008800">
    <property type="term" value="F:beta-lactamase activity"/>
    <property type="evidence" value="ECO:0007669"/>
    <property type="project" value="UniProtKB-EC"/>
</dbReference>
<dbReference type="InterPro" id="IPR050855">
    <property type="entry name" value="NDM-1-like"/>
</dbReference>
<organism evidence="17 18">
    <name type="scientific">Paenibacillus agilis</name>
    <dbReference type="NCBI Taxonomy" id="3020863"/>
    <lineage>
        <taxon>Bacteria</taxon>
        <taxon>Bacillati</taxon>
        <taxon>Bacillota</taxon>
        <taxon>Bacilli</taxon>
        <taxon>Bacillales</taxon>
        <taxon>Paenibacillaceae</taxon>
        <taxon>Paenibacillus</taxon>
    </lineage>
</organism>
<dbReference type="NCBIfam" id="NF012229">
    <property type="entry name" value="bla_class_B_core"/>
    <property type="match status" value="1"/>
</dbReference>
<dbReference type="Pfam" id="PF00753">
    <property type="entry name" value="Lactamase_B"/>
    <property type="match status" value="1"/>
</dbReference>
<evidence type="ECO:0000256" key="12">
    <source>
        <dbReference type="ARBA" id="ARBA00023251"/>
    </source>
</evidence>
<dbReference type="NCBIfam" id="NF033088">
    <property type="entry name" value="bla_subclass_B1"/>
    <property type="match status" value="1"/>
</dbReference>
<sequence length="266" mass="29417">MEMSMRAVGKVTVSLLVAILVIVTSFSYQATAKSKEPSSTSITNPDKTIQLTKLNDNVWAHTSYNVWNGTTYDHNGLIVSTSKGAVLIDTAWGNDQKTEELLQMIEKHVKQKVVLAIVTHAHDDSISGIRALLNQGIDVRSTRLTAELAVKYGYPSPNPTLDEAPVLKIGGTVIETFYPGEGHSQDNITVWLPKYKLLFGGCFVKSLEAKDLGNLLDANVEQWDDSINKVLKKYPFIKTVVAGHGNWGDKSLLFHTLDLIRQHTQK</sequence>
<dbReference type="GO" id="GO:0008270">
    <property type="term" value="F:zinc ion binding"/>
    <property type="evidence" value="ECO:0007669"/>
    <property type="project" value="InterPro"/>
</dbReference>
<evidence type="ECO:0000256" key="13">
    <source>
        <dbReference type="ARBA" id="ARBA00034221"/>
    </source>
</evidence>
<dbReference type="EC" id="3.5.2.6" evidence="6"/>
<comment type="similarity">
    <text evidence="4">Belongs to the metallo-beta-lactamase superfamily. Class-B beta-lactamase family.</text>
</comment>
<keyword evidence="11" id="KW-0862">Zinc</keyword>
<evidence type="ECO:0000256" key="1">
    <source>
        <dbReference type="ARBA" id="ARBA00001526"/>
    </source>
</evidence>
<keyword evidence="12" id="KW-0046">Antibiotic resistance</keyword>
<dbReference type="PANTHER" id="PTHR42951">
    <property type="entry name" value="METALLO-BETA-LACTAMASE DOMAIN-CONTAINING"/>
    <property type="match status" value="1"/>
</dbReference>
<dbReference type="SMART" id="SM00849">
    <property type="entry name" value="Lactamase_B"/>
    <property type="match status" value="1"/>
</dbReference>
<evidence type="ECO:0000313" key="18">
    <source>
        <dbReference type="Proteomes" id="UP000318102"/>
    </source>
</evidence>
<comment type="catalytic activity">
    <reaction evidence="15">
        <text>3',5'-cyclic UMP + H2O = UMP + H(+)</text>
        <dbReference type="Rhea" id="RHEA:70575"/>
        <dbReference type="ChEBI" id="CHEBI:15377"/>
        <dbReference type="ChEBI" id="CHEBI:15378"/>
        <dbReference type="ChEBI" id="CHEBI:57865"/>
        <dbReference type="ChEBI" id="CHEBI:184387"/>
    </reaction>
    <physiologicalReaction direction="left-to-right" evidence="15">
        <dbReference type="Rhea" id="RHEA:70576"/>
    </physiologicalReaction>
</comment>
<comment type="catalytic activity">
    <reaction evidence="1">
        <text>a beta-lactam + H2O = a substituted beta-amino acid</text>
        <dbReference type="Rhea" id="RHEA:20401"/>
        <dbReference type="ChEBI" id="CHEBI:15377"/>
        <dbReference type="ChEBI" id="CHEBI:35627"/>
        <dbReference type="ChEBI" id="CHEBI:140347"/>
        <dbReference type="EC" id="3.5.2.6"/>
    </reaction>
</comment>
<evidence type="ECO:0000313" key="17">
    <source>
        <dbReference type="EMBL" id="TVX93248.1"/>
    </source>
</evidence>
<proteinExistence type="inferred from homology"/>
<dbReference type="InterPro" id="IPR001018">
    <property type="entry name" value="Beta-lactamase_class-B_CS"/>
</dbReference>
<evidence type="ECO:0000259" key="16">
    <source>
        <dbReference type="SMART" id="SM00849"/>
    </source>
</evidence>
<dbReference type="AlphaFoldDB" id="A0A559J038"/>
<comment type="caution">
    <text evidence="17">The sequence shown here is derived from an EMBL/GenBank/DDBJ whole genome shotgun (WGS) entry which is preliminary data.</text>
</comment>
<keyword evidence="9" id="KW-0574">Periplasm</keyword>
<dbReference type="EMBL" id="VNJK01000001">
    <property type="protein sequence ID" value="TVX93248.1"/>
    <property type="molecule type" value="Genomic_DNA"/>
</dbReference>
<evidence type="ECO:0000256" key="6">
    <source>
        <dbReference type="ARBA" id="ARBA00012865"/>
    </source>
</evidence>
<comment type="function">
    <text evidence="14">Counteracts the endogenous Pycsar antiviral defense system. Phosphodiesterase that enables metal-dependent hydrolysis of host cyclic nucleotide Pycsar defense signals such as cCMP and cUMP.</text>
</comment>
<evidence type="ECO:0000256" key="9">
    <source>
        <dbReference type="ARBA" id="ARBA00022764"/>
    </source>
</evidence>
<evidence type="ECO:0000256" key="11">
    <source>
        <dbReference type="ARBA" id="ARBA00022833"/>
    </source>
</evidence>
<comment type="catalytic activity">
    <reaction evidence="13">
        <text>3',5'-cyclic CMP + H2O = CMP + H(+)</text>
        <dbReference type="Rhea" id="RHEA:72675"/>
        <dbReference type="ChEBI" id="CHEBI:15377"/>
        <dbReference type="ChEBI" id="CHEBI:15378"/>
        <dbReference type="ChEBI" id="CHEBI:58003"/>
        <dbReference type="ChEBI" id="CHEBI:60377"/>
    </reaction>
    <physiologicalReaction direction="left-to-right" evidence="13">
        <dbReference type="Rhea" id="RHEA:72676"/>
    </physiologicalReaction>
</comment>
<evidence type="ECO:0000256" key="15">
    <source>
        <dbReference type="ARBA" id="ARBA00048505"/>
    </source>
</evidence>
<dbReference type="PROSITE" id="PS00744">
    <property type="entry name" value="BETA_LACTAMASE_B_2"/>
    <property type="match status" value="1"/>
</dbReference>
<dbReference type="OrthoDB" id="9769598at2"/>
<evidence type="ECO:0000256" key="5">
    <source>
        <dbReference type="ARBA" id="ARBA00011245"/>
    </source>
</evidence>